<gene>
    <name evidence="1" type="ORF">MNBD_BACTEROID04-1482</name>
</gene>
<dbReference type="AlphaFoldDB" id="A0A3B0TQM5"/>
<proteinExistence type="predicted"/>
<name>A0A3B0TQM5_9ZZZZ</name>
<reference evidence="1" key="1">
    <citation type="submission" date="2018-06" db="EMBL/GenBank/DDBJ databases">
        <authorList>
            <person name="Zhirakovskaya E."/>
        </authorList>
    </citation>
    <scope>NUCLEOTIDE SEQUENCE</scope>
</reference>
<dbReference type="InterPro" id="IPR032774">
    <property type="entry name" value="WG_beta_rep"/>
</dbReference>
<organism evidence="1">
    <name type="scientific">hydrothermal vent metagenome</name>
    <dbReference type="NCBI Taxonomy" id="652676"/>
    <lineage>
        <taxon>unclassified sequences</taxon>
        <taxon>metagenomes</taxon>
        <taxon>ecological metagenomes</taxon>
    </lineage>
</organism>
<evidence type="ECO:0008006" key="2">
    <source>
        <dbReference type="Google" id="ProtNLM"/>
    </source>
</evidence>
<evidence type="ECO:0000313" key="1">
    <source>
        <dbReference type="EMBL" id="VAW20258.1"/>
    </source>
</evidence>
<accession>A0A3B0TQM5</accession>
<protein>
    <recommendedName>
        <fullName evidence="2">WG repeat-containing protein</fullName>
    </recommendedName>
</protein>
<sequence>MNGIAYVEINGKAGYINKKGKEIIPIKYKQLWFESEGIIRFTE</sequence>
<dbReference type="EMBL" id="UOER01000070">
    <property type="protein sequence ID" value="VAW20258.1"/>
    <property type="molecule type" value="Genomic_DNA"/>
</dbReference>
<dbReference type="Pfam" id="PF14903">
    <property type="entry name" value="WG_beta_rep"/>
    <property type="match status" value="1"/>
</dbReference>